<evidence type="ECO:0000256" key="2">
    <source>
        <dbReference type="ARBA" id="ARBA00022475"/>
    </source>
</evidence>
<gene>
    <name evidence="8" type="ORF">BK730_23985</name>
</gene>
<keyword evidence="2" id="KW-1003">Cell membrane</keyword>
<dbReference type="Pfam" id="PF12696">
    <property type="entry name" value="TraG-D_C"/>
    <property type="match status" value="1"/>
</dbReference>
<dbReference type="GO" id="GO:0005886">
    <property type="term" value="C:plasma membrane"/>
    <property type="evidence" value="ECO:0007669"/>
    <property type="project" value="UniProtKB-SubCell"/>
</dbReference>
<sequence length="962" mass="110695">MKNFSKFKIDYQKIYWAVMVLISLSALFSFRGFVKYILLWCIQLGLPNISIPLLIGDPLSIPYFIEPIFAFSLFIVTWILSTKIKKLQEIKYRYIVFGITFLGMTFQYLWTCSTPVVRTLIPYLYFKKEMLFVPNYEVQAAVVHNFDNLMLFILSFPLIFLLLTYYWLFKLVNSHWEEIIKLFKTWEYNISLPSIAEVFLSNDKQRKIASEISEQFKDKSKILIPEPDVELGPNKKNVMVVIPGLDRTLNMIIIGAIGTGKTAALGLPLINQDLHYMTFMINNFKKFYNDKNYVSEEIRGKLLNGITVIEPSNDLCQKVLRLAKAHGIPDEAITYIDPTNPDTPSLNILNGPVDKVAEMFAMVISGLSKDADFFFDQSQRTHLKNHIYLLMEHNPEKKVDLSDLIDMYNDAQLVWRMMEKLEDRIPKDIDSIKDRDSKNYWKIMQSVKEWFDKAYVIATSGFGKNMTTEYIQSGKYQGEYKIIDTKTEHVVGLRNILDDIGKNILMRRVLFDKSDFDFDKFLEYGGILLINTAKGQLSNLSNVLGKFSLLCYQNAVFRRPPMTSSYNALYCDEFPDYIYEDFAKFPAQSRKYKSIVNVICQTTAQLELEYGEPWKETLLAALRNKMLYGDATKKDATDFSTIFGAKDKFEESESTQEISAMMDSPNNRTGLSYKKTETEVLSTSDIIYQDAFECAVKIVKHNVPISGQIIKANFVPKHEFEEATVKVDEEAAQYWMKIRKEAPTRKNFKIKTESEEIIKENISELMGKPTPSIQTNDKDEELSKVMANIQQKSLESMNIDFESPKKKKKNRYIHQQISPHRDIVWNEVEPEDNVPNKPYIIDQSAITKEKKETNTIEDASLVPYEHITSDTPHTNGVSLIDESVHPIEGSIEELPAINPKENNTVVSFESLFGDSPNQQDNDESLKPKELTVTTASNSVVGVIEDSSVLNNELLKEWEDSLK</sequence>
<organism evidence="8 9">
    <name type="scientific">Bacillus wiedmannii</name>
    <dbReference type="NCBI Taxonomy" id="1890302"/>
    <lineage>
        <taxon>Bacteria</taxon>
        <taxon>Bacillati</taxon>
        <taxon>Bacillota</taxon>
        <taxon>Bacilli</taxon>
        <taxon>Bacillales</taxon>
        <taxon>Bacillaceae</taxon>
        <taxon>Bacillus</taxon>
        <taxon>Bacillus cereus group</taxon>
    </lineage>
</organism>
<reference evidence="8 9" key="1">
    <citation type="submission" date="2016-10" db="EMBL/GenBank/DDBJ databases">
        <title>Comparative genomics of Bacillus thuringiensis reveals a path to pathogens against multiple invertebrate hosts.</title>
        <authorList>
            <person name="Zheng J."/>
            <person name="Gao Q."/>
            <person name="Liu H."/>
            <person name="Peng D."/>
            <person name="Ruan L."/>
            <person name="Sun M."/>
        </authorList>
    </citation>
    <scope>NUCLEOTIDE SEQUENCE [LARGE SCALE GENOMIC DNA]</scope>
    <source>
        <strain evidence="8">BGSC 4BK1</strain>
    </source>
</reference>
<feature type="transmembrane region" description="Helical" evidence="6">
    <location>
        <begin position="37"/>
        <end position="55"/>
    </location>
</feature>
<accession>A0A242YYM6</accession>
<dbReference type="EMBL" id="NFDE01000063">
    <property type="protein sequence ID" value="OTX84839.1"/>
    <property type="molecule type" value="Genomic_DNA"/>
</dbReference>
<feature type="domain" description="TraD/TraG TraM recognition site" evidence="7">
    <location>
        <begin position="569"/>
        <end position="686"/>
    </location>
</feature>
<feature type="transmembrane region" description="Helical" evidence="6">
    <location>
        <begin position="149"/>
        <end position="169"/>
    </location>
</feature>
<dbReference type="PANTHER" id="PTHR37937:SF1">
    <property type="entry name" value="CONJUGATIVE TRANSFER: DNA TRANSPORT"/>
    <property type="match status" value="1"/>
</dbReference>
<feature type="transmembrane region" description="Helical" evidence="6">
    <location>
        <begin position="14"/>
        <end position="30"/>
    </location>
</feature>
<comment type="caution">
    <text evidence="8">The sequence shown here is derived from an EMBL/GenBank/DDBJ whole genome shotgun (WGS) entry which is preliminary data.</text>
</comment>
<comment type="subcellular location">
    <subcellularLocation>
        <location evidence="1">Cell membrane</location>
        <topology evidence="1">Multi-pass membrane protein</topology>
    </subcellularLocation>
</comment>
<dbReference type="RefSeq" id="WP_086423018.1">
    <property type="nucleotide sequence ID" value="NZ_NFDE01000063.1"/>
</dbReference>
<protein>
    <submittedName>
        <fullName evidence="8">Conjugal transfer protein TraG</fullName>
    </submittedName>
</protein>
<evidence type="ECO:0000256" key="1">
    <source>
        <dbReference type="ARBA" id="ARBA00004651"/>
    </source>
</evidence>
<evidence type="ECO:0000256" key="6">
    <source>
        <dbReference type="SAM" id="Phobius"/>
    </source>
</evidence>
<dbReference type="Gene3D" id="3.40.50.300">
    <property type="entry name" value="P-loop containing nucleotide triphosphate hydrolases"/>
    <property type="match status" value="1"/>
</dbReference>
<feature type="transmembrane region" description="Helical" evidence="6">
    <location>
        <begin position="61"/>
        <end position="80"/>
    </location>
</feature>
<evidence type="ECO:0000313" key="9">
    <source>
        <dbReference type="Proteomes" id="UP000194945"/>
    </source>
</evidence>
<proteinExistence type="predicted"/>
<dbReference type="InterPro" id="IPR032689">
    <property type="entry name" value="TraG-D_C"/>
</dbReference>
<keyword evidence="3 6" id="KW-0812">Transmembrane</keyword>
<dbReference type="CDD" id="cd01127">
    <property type="entry name" value="TrwB_TraG_TraD_VirD4"/>
    <property type="match status" value="1"/>
</dbReference>
<name>A0A242YYM6_9BACI</name>
<evidence type="ECO:0000256" key="4">
    <source>
        <dbReference type="ARBA" id="ARBA00022989"/>
    </source>
</evidence>
<dbReference type="InterPro" id="IPR027417">
    <property type="entry name" value="P-loop_NTPase"/>
</dbReference>
<evidence type="ECO:0000259" key="7">
    <source>
        <dbReference type="Pfam" id="PF12696"/>
    </source>
</evidence>
<keyword evidence="4 6" id="KW-1133">Transmembrane helix</keyword>
<evidence type="ECO:0000256" key="5">
    <source>
        <dbReference type="ARBA" id="ARBA00023136"/>
    </source>
</evidence>
<dbReference type="AlphaFoldDB" id="A0A242YYM6"/>
<dbReference type="SUPFAM" id="SSF52540">
    <property type="entry name" value="P-loop containing nucleoside triphosphate hydrolases"/>
    <property type="match status" value="1"/>
</dbReference>
<keyword evidence="5 6" id="KW-0472">Membrane</keyword>
<dbReference type="PANTHER" id="PTHR37937">
    <property type="entry name" value="CONJUGATIVE TRANSFER: DNA TRANSPORT"/>
    <property type="match status" value="1"/>
</dbReference>
<dbReference type="Proteomes" id="UP000194945">
    <property type="component" value="Unassembled WGS sequence"/>
</dbReference>
<dbReference type="InterPro" id="IPR051539">
    <property type="entry name" value="T4SS-coupling_protein"/>
</dbReference>
<feature type="transmembrane region" description="Helical" evidence="6">
    <location>
        <begin position="92"/>
        <end position="110"/>
    </location>
</feature>
<evidence type="ECO:0000313" key="8">
    <source>
        <dbReference type="EMBL" id="OTX84839.1"/>
    </source>
</evidence>
<evidence type="ECO:0000256" key="3">
    <source>
        <dbReference type="ARBA" id="ARBA00022692"/>
    </source>
</evidence>